<dbReference type="Gene3D" id="3.40.50.2300">
    <property type="match status" value="1"/>
</dbReference>
<keyword evidence="3" id="KW-0804">Transcription</keyword>
<gene>
    <name evidence="7" type="ORF">V5F89_06235</name>
</gene>
<keyword evidence="1" id="KW-0805">Transcription regulation</keyword>
<dbReference type="PROSITE" id="PS50110">
    <property type="entry name" value="RESPONSE_REGULATORY"/>
    <property type="match status" value="1"/>
</dbReference>
<dbReference type="PANTHER" id="PTHR44688">
    <property type="entry name" value="DNA-BINDING TRANSCRIPTIONAL ACTIVATOR DEVR_DOSR"/>
    <property type="match status" value="1"/>
</dbReference>
<dbReference type="Gene3D" id="1.10.10.10">
    <property type="entry name" value="Winged helix-like DNA-binding domain superfamily/Winged helix DNA-binding domain"/>
    <property type="match status" value="1"/>
</dbReference>
<evidence type="ECO:0000256" key="3">
    <source>
        <dbReference type="ARBA" id="ARBA00023163"/>
    </source>
</evidence>
<dbReference type="PRINTS" id="PR00038">
    <property type="entry name" value="HTHLUXR"/>
</dbReference>
<keyword evidence="8" id="KW-1185">Reference proteome</keyword>
<accession>A0ABZ2DCG9</accession>
<dbReference type="InterPro" id="IPR001789">
    <property type="entry name" value="Sig_transdc_resp-reg_receiver"/>
</dbReference>
<evidence type="ECO:0000256" key="4">
    <source>
        <dbReference type="PROSITE-ProRule" id="PRU00169"/>
    </source>
</evidence>
<dbReference type="RefSeq" id="WP_338447377.1">
    <property type="nucleotide sequence ID" value="NZ_CP144918.1"/>
</dbReference>
<protein>
    <submittedName>
        <fullName evidence="7">LuxR C-terminal-related transcriptional regulator</fullName>
    </submittedName>
</protein>
<organism evidence="7 8">
    <name type="scientific">Pelagerythrobacter marensis</name>
    <dbReference type="NCBI Taxonomy" id="543877"/>
    <lineage>
        <taxon>Bacteria</taxon>
        <taxon>Pseudomonadati</taxon>
        <taxon>Pseudomonadota</taxon>
        <taxon>Alphaproteobacteria</taxon>
        <taxon>Sphingomonadales</taxon>
        <taxon>Erythrobacteraceae</taxon>
        <taxon>Pelagerythrobacter</taxon>
    </lineage>
</organism>
<evidence type="ECO:0000313" key="7">
    <source>
        <dbReference type="EMBL" id="WWA48494.1"/>
    </source>
</evidence>
<comment type="caution">
    <text evidence="4">Lacks conserved residue(s) required for the propagation of feature annotation.</text>
</comment>
<dbReference type="SUPFAM" id="SSF46894">
    <property type="entry name" value="C-terminal effector domain of the bipartite response regulators"/>
    <property type="match status" value="1"/>
</dbReference>
<evidence type="ECO:0000256" key="2">
    <source>
        <dbReference type="ARBA" id="ARBA00023125"/>
    </source>
</evidence>
<dbReference type="PANTHER" id="PTHR44688:SF16">
    <property type="entry name" value="DNA-BINDING TRANSCRIPTIONAL ACTIVATOR DEVR_DOSR"/>
    <property type="match status" value="1"/>
</dbReference>
<dbReference type="SUPFAM" id="SSF52172">
    <property type="entry name" value="CheY-like"/>
    <property type="match status" value="1"/>
</dbReference>
<reference evidence="7 8" key="1">
    <citation type="submission" date="2024-02" db="EMBL/GenBank/DDBJ databases">
        <title>The whole genome sequence of five bacterial samples isolated from Abu Dhabi Sabkha-shore region.</title>
        <authorList>
            <person name="Sudalaimuthuasari N."/>
            <person name="Sarfraz B."/>
            <person name="Tuyisabe J.D."/>
            <person name="Mugisha Ntwali L.D.M."/>
            <person name="Ali A.I.A.A."/>
            <person name="Almansoori S.Z.A."/>
            <person name="Alajami H.S.A."/>
            <person name="Almeqbaali A.A.S."/>
            <person name="Kundu B."/>
            <person name="Saeed E.E."/>
            <person name="Sukumarinath V."/>
            <person name="Mishra A.K."/>
            <person name="Hazzouri K.M."/>
            <person name="Almaskari R."/>
            <person name="Sharma A.K."/>
            <person name="Amiri K.M.A."/>
        </authorList>
    </citation>
    <scope>NUCLEOTIDE SEQUENCE [LARGE SCALE GENOMIC DNA]</scope>
    <source>
        <strain evidence="8">kcgeb_sd</strain>
    </source>
</reference>
<dbReference type="SMART" id="SM00421">
    <property type="entry name" value="HTH_LUXR"/>
    <property type="match status" value="1"/>
</dbReference>
<keyword evidence="2" id="KW-0238">DNA-binding</keyword>
<dbReference type="EMBL" id="CP144918">
    <property type="protein sequence ID" value="WWA48494.1"/>
    <property type="molecule type" value="Genomic_DNA"/>
</dbReference>
<dbReference type="InterPro" id="IPR016032">
    <property type="entry name" value="Sig_transdc_resp-reg_C-effctor"/>
</dbReference>
<feature type="domain" description="HTH luxR-type" evidence="5">
    <location>
        <begin position="142"/>
        <end position="207"/>
    </location>
</feature>
<dbReference type="Pfam" id="PF00196">
    <property type="entry name" value="GerE"/>
    <property type="match status" value="1"/>
</dbReference>
<sequence>MKLAMQVTDVAGGVLVHVIDSDTRRRAEVSRTLLALGVHAEIYEDTGEFLRMLPARGAVLLVESGEGDLAEFMESLRARQRYYPVSLYSDAPRPERVVRALREGALDYLAWPFEPALFEESLRKLNETGDRQRRLERVRADARARVEQLTGREREVLVSLLDGNSNKQIAALLDLSPRTVEIYRKNVMRKLDARSTSDAVRIGIYADLWELPVA</sequence>
<dbReference type="PROSITE" id="PS00622">
    <property type="entry name" value="HTH_LUXR_1"/>
    <property type="match status" value="1"/>
</dbReference>
<dbReference type="InterPro" id="IPR011006">
    <property type="entry name" value="CheY-like_superfamily"/>
</dbReference>
<evidence type="ECO:0000256" key="1">
    <source>
        <dbReference type="ARBA" id="ARBA00023015"/>
    </source>
</evidence>
<dbReference type="PROSITE" id="PS50043">
    <property type="entry name" value="HTH_LUXR_2"/>
    <property type="match status" value="1"/>
</dbReference>
<proteinExistence type="predicted"/>
<name>A0ABZ2DCG9_9SPHN</name>
<dbReference type="Proteomes" id="UP001335183">
    <property type="component" value="Chromosome"/>
</dbReference>
<evidence type="ECO:0000259" key="6">
    <source>
        <dbReference type="PROSITE" id="PS50110"/>
    </source>
</evidence>
<dbReference type="CDD" id="cd06170">
    <property type="entry name" value="LuxR_C_like"/>
    <property type="match status" value="1"/>
</dbReference>
<dbReference type="InterPro" id="IPR036388">
    <property type="entry name" value="WH-like_DNA-bd_sf"/>
</dbReference>
<dbReference type="InterPro" id="IPR000792">
    <property type="entry name" value="Tscrpt_reg_LuxR_C"/>
</dbReference>
<evidence type="ECO:0000259" key="5">
    <source>
        <dbReference type="PROSITE" id="PS50043"/>
    </source>
</evidence>
<evidence type="ECO:0000313" key="8">
    <source>
        <dbReference type="Proteomes" id="UP001335183"/>
    </source>
</evidence>
<feature type="domain" description="Response regulatory" evidence="6">
    <location>
        <begin position="15"/>
        <end position="126"/>
    </location>
</feature>